<name>A0AAP9KSD5_9GAMM</name>
<dbReference type="InterPro" id="IPR001647">
    <property type="entry name" value="HTH_TetR"/>
</dbReference>
<dbReference type="Pfam" id="PF16925">
    <property type="entry name" value="TetR_C_13"/>
    <property type="match status" value="1"/>
</dbReference>
<evidence type="ECO:0000259" key="5">
    <source>
        <dbReference type="PROSITE" id="PS50977"/>
    </source>
</evidence>
<dbReference type="PANTHER" id="PTHR47506">
    <property type="entry name" value="TRANSCRIPTIONAL REGULATORY PROTEIN"/>
    <property type="match status" value="1"/>
</dbReference>
<organism evidence="6 7">
    <name type="scientific">Pantoea phytobeneficialis</name>
    <dbReference type="NCBI Taxonomy" id="2052056"/>
    <lineage>
        <taxon>Bacteria</taxon>
        <taxon>Pseudomonadati</taxon>
        <taxon>Pseudomonadota</taxon>
        <taxon>Gammaproteobacteria</taxon>
        <taxon>Enterobacterales</taxon>
        <taxon>Erwiniaceae</taxon>
        <taxon>Pantoea</taxon>
    </lineage>
</organism>
<evidence type="ECO:0000313" key="7">
    <source>
        <dbReference type="Proteomes" id="UP000424872"/>
    </source>
</evidence>
<evidence type="ECO:0000256" key="2">
    <source>
        <dbReference type="ARBA" id="ARBA00023125"/>
    </source>
</evidence>
<dbReference type="Gene3D" id="1.10.357.10">
    <property type="entry name" value="Tetracycline Repressor, domain 2"/>
    <property type="match status" value="1"/>
</dbReference>
<dbReference type="SUPFAM" id="SSF46689">
    <property type="entry name" value="Homeodomain-like"/>
    <property type="match status" value="1"/>
</dbReference>
<dbReference type="Pfam" id="PF00440">
    <property type="entry name" value="TetR_N"/>
    <property type="match status" value="1"/>
</dbReference>
<proteinExistence type="predicted"/>
<feature type="DNA-binding region" description="H-T-H motif" evidence="4">
    <location>
        <begin position="32"/>
        <end position="51"/>
    </location>
</feature>
<keyword evidence="6" id="KW-0614">Plasmid</keyword>
<accession>A0AAP9KSD5</accession>
<evidence type="ECO:0000256" key="1">
    <source>
        <dbReference type="ARBA" id="ARBA00023015"/>
    </source>
</evidence>
<sequence length="201" mass="21860">MTSRGRPRSFDRQAALQAMMEVFWIRGYEGAQLSDLTAAAGINPPSFYAAFGSKEAAFCEAVDHYLVTVGEGSRLALETPPTLRQALRNMFLTSIEAALAHQPGGCMLILGVVNCLPGNEQARLYLKQARHKIVEAITARIERGRHDGDIPAETDIGQMAAFFYGITQAISLQARDGSSREELIAMIDFALRALDTVVVTG</sequence>
<dbReference type="Gene3D" id="1.10.10.60">
    <property type="entry name" value="Homeodomain-like"/>
    <property type="match status" value="1"/>
</dbReference>
<dbReference type="PROSITE" id="PS50977">
    <property type="entry name" value="HTH_TETR_2"/>
    <property type="match status" value="1"/>
</dbReference>
<evidence type="ECO:0000313" key="6">
    <source>
        <dbReference type="EMBL" id="QGR09717.1"/>
    </source>
</evidence>
<dbReference type="InterPro" id="IPR036271">
    <property type="entry name" value="Tet_transcr_reg_TetR-rel_C_sf"/>
</dbReference>
<protein>
    <submittedName>
        <fullName evidence="6">TetR family transcriptional regulator</fullName>
    </submittedName>
</protein>
<dbReference type="Proteomes" id="UP000424872">
    <property type="component" value="Plasmid pMSR2C"/>
</dbReference>
<dbReference type="AlphaFoldDB" id="A0AAP9KSD5"/>
<keyword evidence="3" id="KW-0804">Transcription</keyword>
<evidence type="ECO:0000256" key="3">
    <source>
        <dbReference type="ARBA" id="ARBA00023163"/>
    </source>
</evidence>
<dbReference type="PANTHER" id="PTHR47506:SF1">
    <property type="entry name" value="HTH-TYPE TRANSCRIPTIONAL REGULATOR YJDC"/>
    <property type="match status" value="1"/>
</dbReference>
<dbReference type="InterPro" id="IPR009057">
    <property type="entry name" value="Homeodomain-like_sf"/>
</dbReference>
<feature type="domain" description="HTH tetR-type" evidence="5">
    <location>
        <begin position="9"/>
        <end position="69"/>
    </location>
</feature>
<dbReference type="KEGG" id="ppho:CTZ24_24970"/>
<dbReference type="GO" id="GO:0003677">
    <property type="term" value="F:DNA binding"/>
    <property type="evidence" value="ECO:0007669"/>
    <property type="project" value="UniProtKB-UniRule"/>
</dbReference>
<keyword evidence="2 4" id="KW-0238">DNA-binding</keyword>
<dbReference type="InterPro" id="IPR011075">
    <property type="entry name" value="TetR_C"/>
</dbReference>
<reference evidence="7" key="1">
    <citation type="submission" date="2017-11" db="EMBL/GenBank/DDBJ databases">
        <title>Genome sequence of Pantoea sp. MSR2.</title>
        <authorList>
            <person name="Nascimento F.X."/>
        </authorList>
    </citation>
    <scope>NUCLEOTIDE SEQUENCE [LARGE SCALE GENOMIC DNA]</scope>
    <source>
        <strain evidence="7">MSR2</strain>
        <plasmid evidence="7">pmsr2c</plasmid>
    </source>
</reference>
<gene>
    <name evidence="6" type="ORF">CTZ24_24970</name>
</gene>
<geneLocation type="plasmid" evidence="7">
    <name>pmsr2c</name>
</geneLocation>
<evidence type="ECO:0000256" key="4">
    <source>
        <dbReference type="PROSITE-ProRule" id="PRU00335"/>
    </source>
</evidence>
<keyword evidence="1" id="KW-0805">Transcription regulation</keyword>
<dbReference type="SUPFAM" id="SSF48498">
    <property type="entry name" value="Tetracyclin repressor-like, C-terminal domain"/>
    <property type="match status" value="1"/>
</dbReference>
<dbReference type="EMBL" id="CP024639">
    <property type="protein sequence ID" value="QGR09717.1"/>
    <property type="molecule type" value="Genomic_DNA"/>
</dbReference>